<dbReference type="CDD" id="cd09272">
    <property type="entry name" value="RNase_HI_RT_Ty1"/>
    <property type="match status" value="1"/>
</dbReference>
<proteinExistence type="predicted"/>
<dbReference type="PANTHER" id="PTHR11439:SF483">
    <property type="entry name" value="PEPTIDE SYNTHASE GLIP-LIKE, PUTATIVE (AFU_ORTHOLOGUE AFUA_3G12920)-RELATED"/>
    <property type="match status" value="1"/>
</dbReference>
<evidence type="ECO:0000313" key="1">
    <source>
        <dbReference type="EMBL" id="PKU86076.1"/>
    </source>
</evidence>
<name>A0A2I0XDU0_9ASPA</name>
<evidence type="ECO:0000313" key="2">
    <source>
        <dbReference type="Proteomes" id="UP000233837"/>
    </source>
</evidence>
<reference evidence="1 2" key="1">
    <citation type="journal article" date="2016" name="Sci. Rep.">
        <title>The Dendrobium catenatum Lindl. genome sequence provides insights into polysaccharide synthase, floral development and adaptive evolution.</title>
        <authorList>
            <person name="Zhang G.Q."/>
            <person name="Xu Q."/>
            <person name="Bian C."/>
            <person name="Tsai W.C."/>
            <person name="Yeh C.M."/>
            <person name="Liu K.W."/>
            <person name="Yoshida K."/>
            <person name="Zhang L.S."/>
            <person name="Chang S.B."/>
            <person name="Chen F."/>
            <person name="Shi Y."/>
            <person name="Su Y.Y."/>
            <person name="Zhang Y.Q."/>
            <person name="Chen L.J."/>
            <person name="Yin Y."/>
            <person name="Lin M."/>
            <person name="Huang H."/>
            <person name="Deng H."/>
            <person name="Wang Z.W."/>
            <person name="Zhu S.L."/>
            <person name="Zhao X."/>
            <person name="Deng C."/>
            <person name="Niu S.C."/>
            <person name="Huang J."/>
            <person name="Wang M."/>
            <person name="Liu G.H."/>
            <person name="Yang H.J."/>
            <person name="Xiao X.J."/>
            <person name="Hsiao Y.Y."/>
            <person name="Wu W.L."/>
            <person name="Chen Y.Y."/>
            <person name="Mitsuda N."/>
            <person name="Ohme-Takagi M."/>
            <person name="Luo Y.B."/>
            <person name="Van de Peer Y."/>
            <person name="Liu Z.J."/>
        </authorList>
    </citation>
    <scope>NUCLEOTIDE SEQUENCE [LARGE SCALE GENOMIC DNA]</scope>
    <source>
        <tissue evidence="1">The whole plant</tissue>
    </source>
</reference>
<reference evidence="1 2" key="2">
    <citation type="journal article" date="2017" name="Nature">
        <title>The Apostasia genome and the evolution of orchids.</title>
        <authorList>
            <person name="Zhang G.Q."/>
            <person name="Liu K.W."/>
            <person name="Li Z."/>
            <person name="Lohaus R."/>
            <person name="Hsiao Y.Y."/>
            <person name="Niu S.C."/>
            <person name="Wang J.Y."/>
            <person name="Lin Y.C."/>
            <person name="Xu Q."/>
            <person name="Chen L.J."/>
            <person name="Yoshida K."/>
            <person name="Fujiwara S."/>
            <person name="Wang Z.W."/>
            <person name="Zhang Y.Q."/>
            <person name="Mitsuda N."/>
            <person name="Wang M."/>
            <person name="Liu G.H."/>
            <person name="Pecoraro L."/>
            <person name="Huang H.X."/>
            <person name="Xiao X.J."/>
            <person name="Lin M."/>
            <person name="Wu X.Y."/>
            <person name="Wu W.L."/>
            <person name="Chen Y.Y."/>
            <person name="Chang S.B."/>
            <person name="Sakamoto S."/>
            <person name="Ohme-Takagi M."/>
            <person name="Yagi M."/>
            <person name="Zeng S.J."/>
            <person name="Shen C.Y."/>
            <person name="Yeh C.M."/>
            <person name="Luo Y.B."/>
            <person name="Tsai W.C."/>
            <person name="Van de Peer Y."/>
            <person name="Liu Z.J."/>
        </authorList>
    </citation>
    <scope>NUCLEOTIDE SEQUENCE [LARGE SCALE GENOMIC DNA]</scope>
    <source>
        <tissue evidence="1">The whole plant</tissue>
    </source>
</reference>
<protein>
    <submittedName>
        <fullName evidence="1">Putative mitochondrial protein</fullName>
    </submittedName>
</protein>
<organism evidence="1 2">
    <name type="scientific">Dendrobium catenatum</name>
    <dbReference type="NCBI Taxonomy" id="906689"/>
    <lineage>
        <taxon>Eukaryota</taxon>
        <taxon>Viridiplantae</taxon>
        <taxon>Streptophyta</taxon>
        <taxon>Embryophyta</taxon>
        <taxon>Tracheophyta</taxon>
        <taxon>Spermatophyta</taxon>
        <taxon>Magnoliopsida</taxon>
        <taxon>Liliopsida</taxon>
        <taxon>Asparagales</taxon>
        <taxon>Orchidaceae</taxon>
        <taxon>Epidendroideae</taxon>
        <taxon>Malaxideae</taxon>
        <taxon>Dendrobiinae</taxon>
        <taxon>Dendrobium</taxon>
    </lineage>
</organism>
<gene>
    <name evidence="1" type="ORF">MA16_Dca001907</name>
</gene>
<dbReference type="Proteomes" id="UP000233837">
    <property type="component" value="Unassembled WGS sequence"/>
</dbReference>
<dbReference type="InterPro" id="IPR043502">
    <property type="entry name" value="DNA/RNA_pol_sf"/>
</dbReference>
<sequence length="289" mass="32412">MTNCKPIQTPLPTKFPSDHTLQQPFHQPALFHQLVGSLQYMSTIRPDIVFAVNKLCQHMHQPLLLHYQLLKLLLRYMQGTIDYSLLLPKIDLVLTAFSDSDWAGDVIDRKSTTGYCIFLGQALVSWTVKKQNTVAGSSTEADDHSLAAVAADIIWIRCLCIDFKIPQQPTPLYCDNIYAMSIATNPIFHARTKHIEIDHHFVRNNIQAKHIPVHHIATEDQPADLFTKALHVSKHLIIRTKLMVVPPISLRVGVKEECNTPASTHSKQERLPASAADTAELALATASFM</sequence>
<dbReference type="EMBL" id="KZ501954">
    <property type="protein sequence ID" value="PKU86076.1"/>
    <property type="molecule type" value="Genomic_DNA"/>
</dbReference>
<dbReference type="SUPFAM" id="SSF56672">
    <property type="entry name" value="DNA/RNA polymerases"/>
    <property type="match status" value="1"/>
</dbReference>
<dbReference type="AlphaFoldDB" id="A0A2I0XDU0"/>
<keyword evidence="2" id="KW-1185">Reference proteome</keyword>
<dbReference type="PANTHER" id="PTHR11439">
    <property type="entry name" value="GAG-POL-RELATED RETROTRANSPOSON"/>
    <property type="match status" value="1"/>
</dbReference>
<accession>A0A2I0XDU0</accession>